<keyword evidence="3 6" id="KW-0597">Phosphoprotein</keyword>
<dbReference type="Pfam" id="PF08447">
    <property type="entry name" value="PAS_3"/>
    <property type="match status" value="2"/>
</dbReference>
<feature type="domain" description="Histidine kinase" evidence="7">
    <location>
        <begin position="419"/>
        <end position="640"/>
    </location>
</feature>
<dbReference type="PRINTS" id="PR00344">
    <property type="entry name" value="BCTRLSENSOR"/>
</dbReference>
<dbReference type="InterPro" id="IPR001610">
    <property type="entry name" value="PAC"/>
</dbReference>
<dbReference type="InterPro" id="IPR052162">
    <property type="entry name" value="Sensor_kinase/Photoreceptor"/>
</dbReference>
<dbReference type="SUPFAM" id="SSF55874">
    <property type="entry name" value="ATPase domain of HSP90 chaperone/DNA topoisomerase II/histidine kinase"/>
    <property type="match status" value="1"/>
</dbReference>
<dbReference type="InterPro" id="IPR036890">
    <property type="entry name" value="HATPase_C_sf"/>
</dbReference>
<accession>A0A939DRW4</accession>
<dbReference type="PROSITE" id="PS50112">
    <property type="entry name" value="PAS"/>
    <property type="match status" value="2"/>
</dbReference>
<evidence type="ECO:0000256" key="4">
    <source>
        <dbReference type="ARBA" id="ARBA00022679"/>
    </source>
</evidence>
<proteinExistence type="predicted"/>
<feature type="domain" description="PAC" evidence="10">
    <location>
        <begin position="237"/>
        <end position="289"/>
    </location>
</feature>
<dbReference type="SMART" id="SM00448">
    <property type="entry name" value="REC"/>
    <property type="match status" value="1"/>
</dbReference>
<dbReference type="CDD" id="cd00082">
    <property type="entry name" value="HisKA"/>
    <property type="match status" value="1"/>
</dbReference>
<dbReference type="InterPro" id="IPR001789">
    <property type="entry name" value="Sig_transdc_resp-reg_receiver"/>
</dbReference>
<dbReference type="Gene3D" id="1.10.287.130">
    <property type="match status" value="1"/>
</dbReference>
<dbReference type="GO" id="GO:0000155">
    <property type="term" value="F:phosphorelay sensor kinase activity"/>
    <property type="evidence" value="ECO:0007669"/>
    <property type="project" value="InterPro"/>
</dbReference>
<dbReference type="NCBIfam" id="TIGR00229">
    <property type="entry name" value="sensory_box"/>
    <property type="match status" value="2"/>
</dbReference>
<dbReference type="FunFam" id="3.30.450.20:FF:000099">
    <property type="entry name" value="Sensory box sensor histidine kinase"/>
    <property type="match status" value="1"/>
</dbReference>
<dbReference type="SMART" id="SM00387">
    <property type="entry name" value="HATPase_c"/>
    <property type="match status" value="1"/>
</dbReference>
<dbReference type="InterPro" id="IPR005467">
    <property type="entry name" value="His_kinase_dom"/>
</dbReference>
<gene>
    <name evidence="11" type="ORF">J0A66_20770</name>
</gene>
<keyword evidence="5" id="KW-0418">Kinase</keyword>
<evidence type="ECO:0000256" key="2">
    <source>
        <dbReference type="ARBA" id="ARBA00012438"/>
    </source>
</evidence>
<evidence type="ECO:0000313" key="11">
    <source>
        <dbReference type="EMBL" id="MBN7827677.1"/>
    </source>
</evidence>
<evidence type="ECO:0000256" key="5">
    <source>
        <dbReference type="ARBA" id="ARBA00022777"/>
    </source>
</evidence>
<dbReference type="SMART" id="SM00388">
    <property type="entry name" value="HisKA"/>
    <property type="match status" value="1"/>
</dbReference>
<dbReference type="PROSITE" id="PS50113">
    <property type="entry name" value="PAC"/>
    <property type="match status" value="2"/>
</dbReference>
<dbReference type="InterPro" id="IPR035965">
    <property type="entry name" value="PAS-like_dom_sf"/>
</dbReference>
<dbReference type="Gene3D" id="3.30.565.10">
    <property type="entry name" value="Histidine kinase-like ATPase, C-terminal domain"/>
    <property type="match status" value="1"/>
</dbReference>
<evidence type="ECO:0000256" key="6">
    <source>
        <dbReference type="PROSITE-ProRule" id="PRU00169"/>
    </source>
</evidence>
<organism evidence="11 12">
    <name type="scientific">Bowmanella dokdonensis</name>
    <dbReference type="NCBI Taxonomy" id="751969"/>
    <lineage>
        <taxon>Bacteria</taxon>
        <taxon>Pseudomonadati</taxon>
        <taxon>Pseudomonadota</taxon>
        <taxon>Gammaproteobacteria</taxon>
        <taxon>Alteromonadales</taxon>
        <taxon>Alteromonadaceae</taxon>
        <taxon>Bowmanella</taxon>
    </lineage>
</organism>
<protein>
    <recommendedName>
        <fullName evidence="2">histidine kinase</fullName>
        <ecNumber evidence="2">2.7.13.3</ecNumber>
    </recommendedName>
</protein>
<evidence type="ECO:0000259" key="9">
    <source>
        <dbReference type="PROSITE" id="PS50112"/>
    </source>
</evidence>
<dbReference type="Pfam" id="PF02518">
    <property type="entry name" value="HATPase_c"/>
    <property type="match status" value="1"/>
</dbReference>
<evidence type="ECO:0000259" key="8">
    <source>
        <dbReference type="PROSITE" id="PS50110"/>
    </source>
</evidence>
<dbReference type="PANTHER" id="PTHR43304">
    <property type="entry name" value="PHYTOCHROME-LIKE PROTEIN CPH1"/>
    <property type="match status" value="1"/>
</dbReference>
<feature type="domain" description="Response regulatory" evidence="8">
    <location>
        <begin position="661"/>
        <end position="777"/>
    </location>
</feature>
<dbReference type="SUPFAM" id="SSF55785">
    <property type="entry name" value="PYP-like sensor domain (PAS domain)"/>
    <property type="match status" value="3"/>
</dbReference>
<dbReference type="InterPro" id="IPR003661">
    <property type="entry name" value="HisK_dim/P_dom"/>
</dbReference>
<dbReference type="InterPro" id="IPR011006">
    <property type="entry name" value="CheY-like_superfamily"/>
</dbReference>
<dbReference type="PROSITE" id="PS50109">
    <property type="entry name" value="HIS_KIN"/>
    <property type="match status" value="1"/>
</dbReference>
<dbReference type="RefSeq" id="WP_206575788.1">
    <property type="nucleotide sequence ID" value="NZ_JAFKCV010000023.1"/>
</dbReference>
<name>A0A939DRW4_9ALTE</name>
<dbReference type="CDD" id="cd00130">
    <property type="entry name" value="PAS"/>
    <property type="match status" value="3"/>
</dbReference>
<evidence type="ECO:0000313" key="12">
    <source>
        <dbReference type="Proteomes" id="UP000664654"/>
    </source>
</evidence>
<dbReference type="EC" id="2.7.13.3" evidence="2"/>
<dbReference type="Pfam" id="PF00512">
    <property type="entry name" value="HisKA"/>
    <property type="match status" value="1"/>
</dbReference>
<dbReference type="InterPro" id="IPR013655">
    <property type="entry name" value="PAS_fold_3"/>
</dbReference>
<evidence type="ECO:0000259" key="10">
    <source>
        <dbReference type="PROSITE" id="PS50113"/>
    </source>
</evidence>
<dbReference type="SUPFAM" id="SSF52172">
    <property type="entry name" value="CheY-like"/>
    <property type="match status" value="1"/>
</dbReference>
<feature type="domain" description="PAC" evidence="10">
    <location>
        <begin position="110"/>
        <end position="162"/>
    </location>
</feature>
<comment type="catalytic activity">
    <reaction evidence="1">
        <text>ATP + protein L-histidine = ADP + protein N-phospho-L-histidine.</text>
        <dbReference type="EC" id="2.7.13.3"/>
    </reaction>
</comment>
<dbReference type="InterPro" id="IPR004358">
    <property type="entry name" value="Sig_transdc_His_kin-like_C"/>
</dbReference>
<dbReference type="Gene3D" id="2.10.70.100">
    <property type="match status" value="1"/>
</dbReference>
<dbReference type="SUPFAM" id="SSF47384">
    <property type="entry name" value="Homodimeric domain of signal transducing histidine kinase"/>
    <property type="match status" value="1"/>
</dbReference>
<feature type="modified residue" description="4-aspartylphosphate" evidence="6">
    <location>
        <position position="711"/>
    </location>
</feature>
<dbReference type="EMBL" id="JAFKCV010000023">
    <property type="protein sequence ID" value="MBN7827677.1"/>
    <property type="molecule type" value="Genomic_DNA"/>
</dbReference>
<feature type="domain" description="PAS" evidence="9">
    <location>
        <begin position="163"/>
        <end position="233"/>
    </location>
</feature>
<dbReference type="AlphaFoldDB" id="A0A939DRW4"/>
<keyword evidence="12" id="KW-1185">Reference proteome</keyword>
<keyword evidence="4" id="KW-0808">Transferase</keyword>
<feature type="domain" description="PAS" evidence="9">
    <location>
        <begin position="290"/>
        <end position="360"/>
    </location>
</feature>
<sequence>MILISGFFSYVTLKYLLLTKAQKQALADSQHFLEEKLRLLEIAGEIASFGGWTLSVADNRMSWTDEILNIHGLSMVDRATPEEALKLYVPEHRPILRQAIRNCIEKGEPFDLQLQIIVKGGLSRWVRVIGRPEYSEDGELVSVYGTLEDIHRLKSMQNKIEQSKQQFSQLANAMPMIVWSADSEGRANFFSDQLVELTGVPLEQLLRDGWLNVIHPKDRDRIRRDWTYAVESGADNYSSEFRIKLKSGGYHWHLGRAIPIRDEFNNVQRWYGTAMDIHHQKLVQNEFRELVERFETTLENISDAFISLSHDWRFTYINSKVEQLLSTRKQDILGKSLWEVFPTLTKTEVEARLLQAAKKEEPVSFDAFLDGFPGWVNFCVYPGQDGTTLILRDISKQKELEQQLQHSQRLEAVGQLTGGVAHDFNNLLTVIQGNAELLKEVLTEESLISLASIIETAAQRGATLTRQLLAFARRQALLPSVTDVNELLSMQQDLLERTLGEHIEITLVLNDNLWLAMVDKSQLENAVLNLCINARDAMPGGGRLQIKTQNIEVKVAESSDPLPPPGEFVQISVTDTGCGIAPEHLKQVFEPFFTTKELGKGTGLGLSMVFGFVKQSNGHVDITSTPGKGTTVTMYIPRAEQGREPQAVDDQVQVERGQGEVILVVEDDEAVRNYTCKVLENANYEVISARDGLEALEKLQVTKTVQLLFTDIVMPGGINGEELAEKAKSLWPELQILFTSGYAESLLSMTEDQAKNLHYISKPYDRKQLLRSVRACFSKDEN</sequence>
<dbReference type="InterPro" id="IPR000014">
    <property type="entry name" value="PAS"/>
</dbReference>
<dbReference type="Pfam" id="PF00072">
    <property type="entry name" value="Response_reg"/>
    <property type="match status" value="1"/>
</dbReference>
<evidence type="ECO:0000259" key="7">
    <source>
        <dbReference type="PROSITE" id="PS50109"/>
    </source>
</evidence>
<dbReference type="InterPro" id="IPR003594">
    <property type="entry name" value="HATPase_dom"/>
</dbReference>
<dbReference type="InterPro" id="IPR013656">
    <property type="entry name" value="PAS_4"/>
</dbReference>
<dbReference type="Gene3D" id="3.40.50.2300">
    <property type="match status" value="1"/>
</dbReference>
<comment type="caution">
    <text evidence="11">The sequence shown here is derived from an EMBL/GenBank/DDBJ whole genome shotgun (WGS) entry which is preliminary data.</text>
</comment>
<dbReference type="InterPro" id="IPR036097">
    <property type="entry name" value="HisK_dim/P_sf"/>
</dbReference>
<dbReference type="PROSITE" id="PS50110">
    <property type="entry name" value="RESPONSE_REGULATORY"/>
    <property type="match status" value="1"/>
</dbReference>
<dbReference type="InterPro" id="IPR000700">
    <property type="entry name" value="PAS-assoc_C"/>
</dbReference>
<dbReference type="SMART" id="SM00086">
    <property type="entry name" value="PAC"/>
    <property type="match status" value="2"/>
</dbReference>
<evidence type="ECO:0000256" key="1">
    <source>
        <dbReference type="ARBA" id="ARBA00000085"/>
    </source>
</evidence>
<reference evidence="11" key="1">
    <citation type="submission" date="2021-03" db="EMBL/GenBank/DDBJ databases">
        <title>novel species isolated from a fishpond in China.</title>
        <authorList>
            <person name="Lu H."/>
            <person name="Cai Z."/>
        </authorList>
    </citation>
    <scope>NUCLEOTIDE SEQUENCE</scope>
    <source>
        <strain evidence="11">JCM 30855</strain>
    </source>
</reference>
<dbReference type="Proteomes" id="UP000664654">
    <property type="component" value="Unassembled WGS sequence"/>
</dbReference>
<dbReference type="PANTHER" id="PTHR43304:SF1">
    <property type="entry name" value="PAC DOMAIN-CONTAINING PROTEIN"/>
    <property type="match status" value="1"/>
</dbReference>
<evidence type="ECO:0000256" key="3">
    <source>
        <dbReference type="ARBA" id="ARBA00022553"/>
    </source>
</evidence>
<dbReference type="Pfam" id="PF08448">
    <property type="entry name" value="PAS_4"/>
    <property type="match status" value="1"/>
</dbReference>
<dbReference type="Gene3D" id="3.30.450.20">
    <property type="entry name" value="PAS domain"/>
    <property type="match status" value="3"/>
</dbReference>
<dbReference type="SMART" id="SM00091">
    <property type="entry name" value="PAS"/>
    <property type="match status" value="2"/>
</dbReference>